<comment type="subcellular location">
    <subcellularLocation>
        <location evidence="1">Membrane</location>
        <topology evidence="1">Multi-pass membrane protein</topology>
    </subcellularLocation>
</comment>
<proteinExistence type="predicted"/>
<dbReference type="Proteomes" id="UP000830198">
    <property type="component" value="Chromosome"/>
</dbReference>
<evidence type="ECO:0000256" key="2">
    <source>
        <dbReference type="ARBA" id="ARBA00022692"/>
    </source>
</evidence>
<evidence type="ECO:0000313" key="7">
    <source>
        <dbReference type="Proteomes" id="UP000830198"/>
    </source>
</evidence>
<evidence type="ECO:0000256" key="5">
    <source>
        <dbReference type="SAM" id="Phobius"/>
    </source>
</evidence>
<dbReference type="PANTHER" id="PTHR36974">
    <property type="entry name" value="MEMBRANE PROTEIN-RELATED"/>
    <property type="match status" value="1"/>
</dbReference>
<keyword evidence="7" id="KW-1185">Reference proteome</keyword>
<reference evidence="6 7" key="1">
    <citation type="submission" date="2022-04" db="EMBL/GenBank/DDBJ databases">
        <title>The arsenic-methylating capacity of Chitinophaga filiformis YT5 during chitin decomposition.</title>
        <authorList>
            <person name="Chen G."/>
            <person name="Liang Y."/>
        </authorList>
    </citation>
    <scope>NUCLEOTIDE SEQUENCE [LARGE SCALE GENOMIC DNA]</scope>
    <source>
        <strain evidence="6 7">YT5</strain>
    </source>
</reference>
<accession>A0ABY4I8A8</accession>
<feature type="transmembrane region" description="Helical" evidence="5">
    <location>
        <begin position="33"/>
        <end position="50"/>
    </location>
</feature>
<dbReference type="RefSeq" id="WP_247813998.1">
    <property type="nucleotide sequence ID" value="NZ_CP095855.1"/>
</dbReference>
<protein>
    <submittedName>
        <fullName evidence="6">DoxX family protein</fullName>
    </submittedName>
</protein>
<evidence type="ECO:0000256" key="3">
    <source>
        <dbReference type="ARBA" id="ARBA00022989"/>
    </source>
</evidence>
<feature type="transmembrane region" description="Helical" evidence="5">
    <location>
        <begin position="62"/>
        <end position="86"/>
    </location>
</feature>
<keyword evidence="4 5" id="KW-0472">Membrane</keyword>
<keyword evidence="3 5" id="KW-1133">Transmembrane helix</keyword>
<keyword evidence="2 5" id="KW-0812">Transmembrane</keyword>
<dbReference type="PANTHER" id="PTHR36974:SF1">
    <property type="entry name" value="DOXX FAMILY MEMBRANE PROTEIN"/>
    <property type="match status" value="1"/>
</dbReference>
<name>A0ABY4I8A8_CHIFI</name>
<gene>
    <name evidence="6" type="ORF">MYF79_11420</name>
</gene>
<dbReference type="InterPro" id="IPR032808">
    <property type="entry name" value="DoxX"/>
</dbReference>
<dbReference type="Pfam" id="PF13564">
    <property type="entry name" value="DoxX_2"/>
    <property type="match status" value="1"/>
</dbReference>
<dbReference type="EMBL" id="CP095855">
    <property type="protein sequence ID" value="UPK71893.1"/>
    <property type="molecule type" value="Genomic_DNA"/>
</dbReference>
<feature type="transmembrane region" description="Helical" evidence="5">
    <location>
        <begin position="92"/>
        <end position="113"/>
    </location>
</feature>
<sequence length="149" mass="16712">MAFLSGLLSIGLLLLLAGHLFHIPWLQQWQHDAQVAAAVMFVLIGFMHLATPRKLTYMIEGWLPYALELVLISGVLEIILGIGLLIPGLRGYAAWGLIVLLILMFPANIYVAVKQLPAPGGLPAKPWYTWSRLAFQPVYMAWVWWCAFK</sequence>
<evidence type="ECO:0000313" key="6">
    <source>
        <dbReference type="EMBL" id="UPK71893.1"/>
    </source>
</evidence>
<evidence type="ECO:0000256" key="1">
    <source>
        <dbReference type="ARBA" id="ARBA00004141"/>
    </source>
</evidence>
<evidence type="ECO:0000256" key="4">
    <source>
        <dbReference type="ARBA" id="ARBA00023136"/>
    </source>
</evidence>
<organism evidence="6 7">
    <name type="scientific">Chitinophaga filiformis</name>
    <name type="common">Myxococcus filiformis</name>
    <name type="synonym">Flexibacter filiformis</name>
    <dbReference type="NCBI Taxonomy" id="104663"/>
    <lineage>
        <taxon>Bacteria</taxon>
        <taxon>Pseudomonadati</taxon>
        <taxon>Bacteroidota</taxon>
        <taxon>Chitinophagia</taxon>
        <taxon>Chitinophagales</taxon>
        <taxon>Chitinophagaceae</taxon>
        <taxon>Chitinophaga</taxon>
    </lineage>
</organism>